<dbReference type="InterPro" id="IPR000644">
    <property type="entry name" value="CBS_dom"/>
</dbReference>
<dbReference type="InterPro" id="IPR000160">
    <property type="entry name" value="GGDEF_dom"/>
</dbReference>
<dbReference type="SUPFAM" id="SSF54631">
    <property type="entry name" value="CBS-domain pair"/>
    <property type="match status" value="1"/>
</dbReference>
<dbReference type="NCBIfam" id="TIGR00254">
    <property type="entry name" value="GGDEF"/>
    <property type="match status" value="1"/>
</dbReference>
<dbReference type="InterPro" id="IPR043128">
    <property type="entry name" value="Rev_trsase/Diguanyl_cyclase"/>
</dbReference>
<accession>A0A1I4IIS3</accession>
<dbReference type="Pfam" id="PF00990">
    <property type="entry name" value="GGDEF"/>
    <property type="match status" value="1"/>
</dbReference>
<dbReference type="Proteomes" id="UP000199520">
    <property type="component" value="Unassembled WGS sequence"/>
</dbReference>
<dbReference type="SMART" id="SM00267">
    <property type="entry name" value="GGDEF"/>
    <property type="match status" value="1"/>
</dbReference>
<name>A0A1I4IIS3_9FIRM</name>
<dbReference type="CDD" id="cd01948">
    <property type="entry name" value="EAL"/>
    <property type="match status" value="1"/>
</dbReference>
<evidence type="ECO:0000259" key="2">
    <source>
        <dbReference type="PROSITE" id="PS50887"/>
    </source>
</evidence>
<organism evidence="3 4">
    <name type="scientific">Pelosinus propionicus DSM 13327</name>
    <dbReference type="NCBI Taxonomy" id="1123291"/>
    <lineage>
        <taxon>Bacteria</taxon>
        <taxon>Bacillati</taxon>
        <taxon>Bacillota</taxon>
        <taxon>Negativicutes</taxon>
        <taxon>Selenomonadales</taxon>
        <taxon>Sporomusaceae</taxon>
        <taxon>Pelosinus</taxon>
    </lineage>
</organism>
<dbReference type="CDD" id="cd04598">
    <property type="entry name" value="CBS_pair_GGDEF_EAL"/>
    <property type="match status" value="1"/>
</dbReference>
<gene>
    <name evidence="3" type="ORF">SAMN04490355_100851</name>
</gene>
<dbReference type="CDD" id="cd01949">
    <property type="entry name" value="GGDEF"/>
    <property type="match status" value="1"/>
</dbReference>
<dbReference type="Pfam" id="PF00563">
    <property type="entry name" value="EAL"/>
    <property type="match status" value="1"/>
</dbReference>
<dbReference type="STRING" id="1123291.SAMN04490355_100851"/>
<dbReference type="InterPro" id="IPR029787">
    <property type="entry name" value="Nucleotide_cyclase"/>
</dbReference>
<protein>
    <submittedName>
        <fullName evidence="3">Diguanylate cyclase (GGDEF) domain-containing protein</fullName>
    </submittedName>
</protein>
<dbReference type="PANTHER" id="PTHR33121:SF76">
    <property type="entry name" value="SIGNALING PROTEIN"/>
    <property type="match status" value="1"/>
</dbReference>
<dbReference type="InterPro" id="IPR035919">
    <property type="entry name" value="EAL_sf"/>
</dbReference>
<feature type="domain" description="EAL" evidence="1">
    <location>
        <begin position="19"/>
        <end position="269"/>
    </location>
</feature>
<dbReference type="PROSITE" id="PS50887">
    <property type="entry name" value="GGDEF"/>
    <property type="match status" value="1"/>
</dbReference>
<evidence type="ECO:0000313" key="4">
    <source>
        <dbReference type="Proteomes" id="UP000199520"/>
    </source>
</evidence>
<dbReference type="Gene3D" id="3.20.20.450">
    <property type="entry name" value="EAL domain"/>
    <property type="match status" value="1"/>
</dbReference>
<evidence type="ECO:0000259" key="1">
    <source>
        <dbReference type="PROSITE" id="PS50883"/>
    </source>
</evidence>
<dbReference type="SUPFAM" id="SSF55073">
    <property type="entry name" value="Nucleotide cyclase"/>
    <property type="match status" value="1"/>
</dbReference>
<evidence type="ECO:0000313" key="3">
    <source>
        <dbReference type="EMBL" id="SFL53711.1"/>
    </source>
</evidence>
<dbReference type="OrthoDB" id="9813903at2"/>
<proteinExistence type="predicted"/>
<sequence length="601" mass="68262">MPAVLCNQLVRHYQDTQKGENDYYELEKIIHNKDIKAVFQPIISLLDGNVVGYEALSRGPQGSSLERPDDLFAAAERFNKLWELEFICRSKAFDRVKGLSKDMMLFINVDPNIINDERFKKGATLEMVAAQDFDLSNIIFEITEKNSIADYKNFRKVLDHYTSQGYKIAIDDTGAGYSGLRLLAETRPQFIKIDMDLVRDIDKDVLKQALIKAFYEFSVVMNMKIIAEGIETIDELNTLIQIGIPYGQGYLLQRPAAEFLTIHSLVKENIISKNKQKKQEAFHTPLTMPIGEISRRDPGFPEGITGSQALEYFNENPHLMGITLLQGEVPVGLLMKNKFLVHLATQYGVAVYMKRSVGSLMDNQALIVDYDMPLEQVSKLAVARYEDSLYDYIVVTQYGKYYGIITVRQLLEKTTQLEINRAKHSNPLSGLPGNILIEEKLQQIIESRESYSVLYFDLDNFKAYNDTYGFDNGDKILCMTAQLIQLQLKSANVAEYFVGHIGGDDFIAIVHGVDVAPLCQTIIDYFDVRIRGFYTEEDQKIEYIVAKNRHGIEEEYPIVSLSIAVVTSRECKFKTPADLGEAAGAVKKKCKMVWRSCYCID</sequence>
<dbReference type="Pfam" id="PF00571">
    <property type="entry name" value="CBS"/>
    <property type="match status" value="1"/>
</dbReference>
<dbReference type="InterPro" id="IPR046342">
    <property type="entry name" value="CBS_dom_sf"/>
</dbReference>
<dbReference type="PANTHER" id="PTHR33121">
    <property type="entry name" value="CYCLIC DI-GMP PHOSPHODIESTERASE PDEF"/>
    <property type="match status" value="1"/>
</dbReference>
<dbReference type="PROSITE" id="PS50883">
    <property type="entry name" value="EAL"/>
    <property type="match status" value="1"/>
</dbReference>
<dbReference type="SMART" id="SM00052">
    <property type="entry name" value="EAL"/>
    <property type="match status" value="1"/>
</dbReference>
<dbReference type="GO" id="GO:0071111">
    <property type="term" value="F:cyclic-guanylate-specific phosphodiesterase activity"/>
    <property type="evidence" value="ECO:0007669"/>
    <property type="project" value="InterPro"/>
</dbReference>
<dbReference type="RefSeq" id="WP_090933861.1">
    <property type="nucleotide sequence ID" value="NZ_FOTS01000008.1"/>
</dbReference>
<dbReference type="SUPFAM" id="SSF141868">
    <property type="entry name" value="EAL domain-like"/>
    <property type="match status" value="1"/>
</dbReference>
<dbReference type="AlphaFoldDB" id="A0A1I4IIS3"/>
<keyword evidence="4" id="KW-1185">Reference proteome</keyword>
<feature type="domain" description="GGDEF" evidence="2">
    <location>
        <begin position="449"/>
        <end position="601"/>
    </location>
</feature>
<reference evidence="4" key="1">
    <citation type="submission" date="2016-10" db="EMBL/GenBank/DDBJ databases">
        <authorList>
            <person name="Varghese N."/>
            <person name="Submissions S."/>
        </authorList>
    </citation>
    <scope>NUCLEOTIDE SEQUENCE [LARGE SCALE GENOMIC DNA]</scope>
    <source>
        <strain evidence="4">DSM 13327</strain>
    </source>
</reference>
<dbReference type="Gene3D" id="3.30.70.270">
    <property type="match status" value="1"/>
</dbReference>
<dbReference type="InterPro" id="IPR001633">
    <property type="entry name" value="EAL_dom"/>
</dbReference>
<dbReference type="InterPro" id="IPR050706">
    <property type="entry name" value="Cyclic-di-GMP_PDE-like"/>
</dbReference>
<dbReference type="EMBL" id="FOTS01000008">
    <property type="protein sequence ID" value="SFL53711.1"/>
    <property type="molecule type" value="Genomic_DNA"/>
</dbReference>